<dbReference type="EMBL" id="WNLP01000002">
    <property type="protein sequence ID" value="MUH59421.1"/>
    <property type="molecule type" value="Genomic_DNA"/>
</dbReference>
<evidence type="ECO:0000313" key="8">
    <source>
        <dbReference type="EMBL" id="MUH59421.1"/>
    </source>
</evidence>
<comment type="subcellular location">
    <subcellularLocation>
        <location evidence="1">Membrane</location>
        <topology evidence="1">Multi-pass membrane protein</topology>
    </subcellularLocation>
</comment>
<keyword evidence="4 6" id="KW-0472">Membrane</keyword>
<feature type="transmembrane region" description="Helical" evidence="6">
    <location>
        <begin position="793"/>
        <end position="814"/>
    </location>
</feature>
<feature type="compositionally biased region" description="Low complexity" evidence="5">
    <location>
        <begin position="881"/>
        <end position="896"/>
    </location>
</feature>
<dbReference type="InterPro" id="IPR013525">
    <property type="entry name" value="ABC2_TM"/>
</dbReference>
<dbReference type="NCBIfam" id="TIGR03062">
    <property type="entry name" value="pip_yhgE_Cterm"/>
    <property type="match status" value="1"/>
</dbReference>
<evidence type="ECO:0000256" key="4">
    <source>
        <dbReference type="ARBA" id="ARBA00023136"/>
    </source>
</evidence>
<proteinExistence type="predicted"/>
<evidence type="ECO:0000256" key="3">
    <source>
        <dbReference type="ARBA" id="ARBA00022989"/>
    </source>
</evidence>
<dbReference type="InterPro" id="IPR017501">
    <property type="entry name" value="Phage_infect_YhgE_C"/>
</dbReference>
<feature type="compositionally biased region" description="Basic residues" evidence="5">
    <location>
        <begin position="937"/>
        <end position="946"/>
    </location>
</feature>
<feature type="transmembrane region" description="Helical" evidence="6">
    <location>
        <begin position="20"/>
        <end position="38"/>
    </location>
</feature>
<feature type="transmembrane region" description="Helical" evidence="6">
    <location>
        <begin position="562"/>
        <end position="588"/>
    </location>
</feature>
<dbReference type="GO" id="GO:0016020">
    <property type="term" value="C:membrane"/>
    <property type="evidence" value="ECO:0007669"/>
    <property type="project" value="UniProtKB-SubCell"/>
</dbReference>
<evidence type="ECO:0000259" key="7">
    <source>
        <dbReference type="Pfam" id="PF12698"/>
    </source>
</evidence>
<dbReference type="Proteomes" id="UP000487882">
    <property type="component" value="Unassembled WGS sequence"/>
</dbReference>
<name>A0A7K1J4F7_9BIFI</name>
<dbReference type="InterPro" id="IPR051328">
    <property type="entry name" value="T7SS_ABC-Transporter"/>
</dbReference>
<feature type="compositionally biased region" description="Basic and acidic residues" evidence="5">
    <location>
        <begin position="868"/>
        <end position="877"/>
    </location>
</feature>
<dbReference type="AlphaFoldDB" id="A0A7K1J4F7"/>
<dbReference type="PANTHER" id="PTHR43077">
    <property type="entry name" value="TRANSPORT PERMEASE YVFS-RELATED"/>
    <property type="match status" value="1"/>
</dbReference>
<protein>
    <submittedName>
        <fullName evidence="8">ABC-2 family transporter protein</fullName>
    </submittedName>
</protein>
<sequence>MRNIGFILRRDLKRLIRIPAAWVIIFGLTFIPALYAWFNIIGFWNPYGNTGGITVAVANEDAGANSSLMGKLELGDQIVDTLKKNHDLGWTFKTKAEAMQCVESGKCYAAIVIPKNFSENMSNVVTGSGDRPQLDYYVNEKVNAVAPKITDVGATTVDQQVNSTFVSTVSKVISEIVNKTNVSITSKGNDAIDTTTAKLDKTKATLEKSRSMIADLRTSLNGVESKTQAAKQSIAQVNTAIDGASSGLSSASSLLTKTQGSITTFSNDLSTQLDQGSNLFLQASGKASTSATRVANGVLTASNATGSALNELTSVNKQNQQILEDMKNLPDGPLKDDINQIVYDLGQQNAKVAKTLDTLTNLNNSTTAAANSALDTTNQFSTTSSTTMNALSGARSTINSSAIPQLNSGLGTLSGTAGTLSGFVSSQKTLLGQTNLILDQLAQISTSASSSLKETYDLLGQFVTRIDNVNTDLKALMNTNLLGTVLGSDSLDVSKIAEFMMSPTVLNSHTLYPIDTYGSGMAPLFTSLALWVGVFMLMVLFRLEVDDEGFEGRHVTIKQTYLARYLLLAIVAGAQGIVCSVGDLIIGVQCVNPFVFVLTAWWSSLVYLSIAYALSATFMHVGKGLVVALVMVQIPGASGLYPIEMMPGFYRAMYPFFPFTYSIDAFRETIGGFYDAHWWRMMGVLAIFMVCSFFVGLVIRPWMANFNHLFAREVEESDMIVGERVYMPSRRFNLSQAVEILSDHGEYRRRLERRAEHFAKLYPRLIRGALVAGFVVPITLFIVFSFVDTDGVKLIALATWGIWILVIIIFLMVVESIRDSLRNQAELGSLSESSLQDMIMSQNLFGFSHHHISLRDNIVNHTAAAHTAHADAERGAQHDNSQQTTAQQSAHTAATSMAERAENTTNTADSSEEQREEHTLDSLEDTLDLNLEQLRSRERKHRRWGRNNHEGRHSA</sequence>
<feature type="transmembrane region" description="Helical" evidence="6">
    <location>
        <begin position="765"/>
        <end position="787"/>
    </location>
</feature>
<evidence type="ECO:0000256" key="1">
    <source>
        <dbReference type="ARBA" id="ARBA00004141"/>
    </source>
</evidence>
<gene>
    <name evidence="8" type="ORF">GSD1FS_0743</name>
</gene>
<feature type="transmembrane region" description="Helical" evidence="6">
    <location>
        <begin position="625"/>
        <end position="643"/>
    </location>
</feature>
<feature type="transmembrane region" description="Helical" evidence="6">
    <location>
        <begin position="678"/>
        <end position="699"/>
    </location>
</feature>
<keyword evidence="3 6" id="KW-1133">Transmembrane helix</keyword>
<feature type="transmembrane region" description="Helical" evidence="6">
    <location>
        <begin position="594"/>
        <end position="613"/>
    </location>
</feature>
<keyword evidence="2 6" id="KW-0812">Transmembrane</keyword>
<organism evidence="8 9">
    <name type="scientific">Bifidobacterium canis</name>
    <dbReference type="NCBI Taxonomy" id="2610880"/>
    <lineage>
        <taxon>Bacteria</taxon>
        <taxon>Bacillati</taxon>
        <taxon>Actinomycetota</taxon>
        <taxon>Actinomycetes</taxon>
        <taxon>Bifidobacteriales</taxon>
        <taxon>Bifidobacteriaceae</taxon>
        <taxon>Bifidobacterium</taxon>
    </lineage>
</organism>
<dbReference type="NCBIfam" id="TIGR03061">
    <property type="entry name" value="pip_yhgE_Nterm"/>
    <property type="match status" value="1"/>
</dbReference>
<feature type="compositionally biased region" description="Basic and acidic residues" evidence="5">
    <location>
        <begin position="912"/>
        <end position="921"/>
    </location>
</feature>
<feature type="domain" description="ABC-2 type transporter transmembrane" evidence="7">
    <location>
        <begin position="23"/>
        <end position="188"/>
    </location>
</feature>
<dbReference type="GO" id="GO:0140359">
    <property type="term" value="F:ABC-type transporter activity"/>
    <property type="evidence" value="ECO:0007669"/>
    <property type="project" value="InterPro"/>
</dbReference>
<evidence type="ECO:0000313" key="9">
    <source>
        <dbReference type="Proteomes" id="UP000487882"/>
    </source>
</evidence>
<dbReference type="InterPro" id="IPR017500">
    <property type="entry name" value="Phage_infect_YhgE_N"/>
</dbReference>
<feature type="region of interest" description="Disordered" evidence="5">
    <location>
        <begin position="866"/>
        <end position="955"/>
    </location>
</feature>
<dbReference type="PANTHER" id="PTHR43077:SF10">
    <property type="entry name" value="TRANSPORT PERMEASE PROTEIN"/>
    <property type="match status" value="1"/>
</dbReference>
<dbReference type="Pfam" id="PF12698">
    <property type="entry name" value="ABC2_membrane_3"/>
    <property type="match status" value="1"/>
</dbReference>
<reference evidence="8 9" key="1">
    <citation type="submission" date="2019-09" db="EMBL/GenBank/DDBJ databases">
        <title>Bifidobacterium canis sp. nov., isolated from the digestive tract of German Shepherd dog puppy.</title>
        <authorList>
            <person name="Bunesova V."/>
        </authorList>
    </citation>
    <scope>NUCLEOTIDE SEQUENCE [LARGE SCALE GENOMIC DNA]</scope>
    <source>
        <strain evidence="8 9">GSD1FS</strain>
    </source>
</reference>
<keyword evidence="9" id="KW-1185">Reference proteome</keyword>
<dbReference type="Gene3D" id="3.40.1710.10">
    <property type="entry name" value="abc type-2 transporter like domain"/>
    <property type="match status" value="1"/>
</dbReference>
<dbReference type="RefSeq" id="WP_155588388.1">
    <property type="nucleotide sequence ID" value="NZ_WNLP01000002.1"/>
</dbReference>
<evidence type="ECO:0000256" key="6">
    <source>
        <dbReference type="SAM" id="Phobius"/>
    </source>
</evidence>
<evidence type="ECO:0000256" key="2">
    <source>
        <dbReference type="ARBA" id="ARBA00022692"/>
    </source>
</evidence>
<evidence type="ECO:0000256" key="5">
    <source>
        <dbReference type="SAM" id="MobiDB-lite"/>
    </source>
</evidence>
<accession>A0A7K1J4F7</accession>
<comment type="caution">
    <text evidence="8">The sequence shown here is derived from an EMBL/GenBank/DDBJ whole genome shotgun (WGS) entry which is preliminary data.</text>
</comment>
<feature type="transmembrane region" description="Helical" evidence="6">
    <location>
        <begin position="521"/>
        <end position="541"/>
    </location>
</feature>